<dbReference type="PANTHER" id="PTHR31904:SF1">
    <property type="entry name" value="BYPASS OF STOP CODON PROTEIN 5-RELATED"/>
    <property type="match status" value="1"/>
</dbReference>
<dbReference type="Proteomes" id="UP001201980">
    <property type="component" value="Unassembled WGS sequence"/>
</dbReference>
<dbReference type="EMBL" id="JAKWBI020000077">
    <property type="protein sequence ID" value="KAJ2903594.1"/>
    <property type="molecule type" value="Genomic_DNA"/>
</dbReference>
<evidence type="ECO:0000313" key="4">
    <source>
        <dbReference type="Proteomes" id="UP001201980"/>
    </source>
</evidence>
<keyword evidence="4" id="KW-1185">Reference proteome</keyword>
<protein>
    <submittedName>
        <fullName evidence="3">Arrestin</fullName>
    </submittedName>
</protein>
<gene>
    <name evidence="3" type="ORF">MKZ38_009647</name>
</gene>
<reference evidence="3" key="1">
    <citation type="submission" date="2022-07" db="EMBL/GenBank/DDBJ databases">
        <title>Draft genome sequence of Zalerion maritima ATCC 34329, a (micro)plastics degrading marine fungus.</title>
        <authorList>
            <person name="Paco A."/>
            <person name="Goncalves M.F.M."/>
            <person name="Rocha-Santos T.A.P."/>
            <person name="Alves A."/>
        </authorList>
    </citation>
    <scope>NUCLEOTIDE SEQUENCE</scope>
    <source>
        <strain evidence="3">ATCC 34329</strain>
    </source>
</reference>
<feature type="compositionally biased region" description="Basic and acidic residues" evidence="1">
    <location>
        <begin position="343"/>
        <end position="358"/>
    </location>
</feature>
<feature type="region of interest" description="Disordered" evidence="1">
    <location>
        <begin position="341"/>
        <end position="376"/>
    </location>
</feature>
<evidence type="ECO:0000256" key="1">
    <source>
        <dbReference type="SAM" id="MobiDB-lite"/>
    </source>
</evidence>
<dbReference type="AlphaFoldDB" id="A0AAD5S1G1"/>
<dbReference type="PANTHER" id="PTHR31904">
    <property type="entry name" value="BYPASS OF STOP CODON PROTEIN 5-RELATED"/>
    <property type="match status" value="1"/>
</dbReference>
<dbReference type="InterPro" id="IPR022794">
    <property type="entry name" value="Bul1_C"/>
</dbReference>
<sequence>MVSSLATVSDSSTASSTHARKLVATRPATRIVLDNHYSSKVYGSSSPVSGKVVVEPEYDMSFDTIQVLLMGVSKTETDSTAGPISRQHLFLKLQMPIPEDDMPVPRIFERGNRYKFPFNFVVPSYLTINACSHHVNSDHVRDSHLLVPPTMGSWEKDDMTPNMARVEYDIRVRILREPIQPGGKPIKLCEASQSINVLPASYEEAPLSICKDDKAYRMARTKSIRKGMFGSKIGDVTMTASQPGPIVLGPDGRRACETKAHVKFCFNPTAADSLPPKITAVSTKLVAHTYYSNDGFDKFPNIGEWNLEFGQHRRGEYYTSVHLPGGDKSTPKLKWKQQLAAHARRDSGYGTESERDQSPRNSITDMRRKSSGSSPIFHTSHLNVPITLPTNKKTFIPTFHSCITSRTYVLRVSVTLTSGSSNTNLSLALPLQIAVESPDAHHAGSLGLPSWEEAIQQEEAMAADEMFVPRAMRAPEVQFYQSRGELPGYDELARTRPLAAF</sequence>
<dbReference type="InterPro" id="IPR039634">
    <property type="entry name" value="Bul1-like"/>
</dbReference>
<comment type="caution">
    <text evidence="3">The sequence shown here is derived from an EMBL/GenBank/DDBJ whole genome shotgun (WGS) entry which is preliminary data.</text>
</comment>
<name>A0AAD5S1G1_9PEZI</name>
<proteinExistence type="predicted"/>
<dbReference type="Gene3D" id="2.60.40.640">
    <property type="match status" value="1"/>
</dbReference>
<accession>A0AAD5S1G1</accession>
<dbReference type="Pfam" id="PF04426">
    <property type="entry name" value="Bul1_C"/>
    <property type="match status" value="1"/>
</dbReference>
<feature type="domain" description="Bul1 C-terminal" evidence="2">
    <location>
        <begin position="379"/>
        <end position="424"/>
    </location>
</feature>
<evidence type="ECO:0000259" key="2">
    <source>
        <dbReference type="Pfam" id="PF04426"/>
    </source>
</evidence>
<evidence type="ECO:0000313" key="3">
    <source>
        <dbReference type="EMBL" id="KAJ2903594.1"/>
    </source>
</evidence>
<dbReference type="InterPro" id="IPR014752">
    <property type="entry name" value="Arrestin-like_C"/>
</dbReference>
<organism evidence="3 4">
    <name type="scientific">Zalerion maritima</name>
    <dbReference type="NCBI Taxonomy" id="339359"/>
    <lineage>
        <taxon>Eukaryota</taxon>
        <taxon>Fungi</taxon>
        <taxon>Dikarya</taxon>
        <taxon>Ascomycota</taxon>
        <taxon>Pezizomycotina</taxon>
        <taxon>Sordariomycetes</taxon>
        <taxon>Lulworthiomycetidae</taxon>
        <taxon>Lulworthiales</taxon>
        <taxon>Lulworthiaceae</taxon>
        <taxon>Zalerion</taxon>
    </lineage>
</organism>